<proteinExistence type="predicted"/>
<dbReference type="Pfam" id="PF00563">
    <property type="entry name" value="EAL"/>
    <property type="match status" value="1"/>
</dbReference>
<feature type="domain" description="EAL" evidence="2">
    <location>
        <begin position="431"/>
        <end position="686"/>
    </location>
</feature>
<reference evidence="5 6" key="1">
    <citation type="submission" date="2016-10" db="EMBL/GenBank/DDBJ databases">
        <authorList>
            <person name="Varghese N."/>
            <person name="Submissions S."/>
        </authorList>
    </citation>
    <scope>NUCLEOTIDE SEQUENCE [LARGE SCALE GENOMIC DNA]</scope>
    <source>
        <strain evidence="5 6">Nl1</strain>
    </source>
</reference>
<accession>A0ABY0TE82</accession>
<evidence type="ECO:0000259" key="2">
    <source>
        <dbReference type="PROSITE" id="PS50883"/>
    </source>
</evidence>
<dbReference type="EMBL" id="FNKY01000001">
    <property type="protein sequence ID" value="SDQ69630.1"/>
    <property type="molecule type" value="Genomic_DNA"/>
</dbReference>
<dbReference type="Gene3D" id="3.20.20.450">
    <property type="entry name" value="EAL domain"/>
    <property type="match status" value="1"/>
</dbReference>
<dbReference type="PANTHER" id="PTHR44757:SF2">
    <property type="entry name" value="BIOFILM ARCHITECTURE MAINTENANCE PROTEIN MBAA"/>
    <property type="match status" value="1"/>
</dbReference>
<feature type="transmembrane region" description="Helical" evidence="1">
    <location>
        <begin position="172"/>
        <end position="193"/>
    </location>
</feature>
<dbReference type="PROSITE" id="PS50883">
    <property type="entry name" value="EAL"/>
    <property type="match status" value="1"/>
</dbReference>
<feature type="transmembrane region" description="Helical" evidence="1">
    <location>
        <begin position="6"/>
        <end position="25"/>
    </location>
</feature>
<dbReference type="InterPro" id="IPR052155">
    <property type="entry name" value="Biofilm_reg_signaling"/>
</dbReference>
<feature type="transmembrane region" description="Helical" evidence="1">
    <location>
        <begin position="141"/>
        <end position="160"/>
    </location>
</feature>
<evidence type="ECO:0000313" key="6">
    <source>
        <dbReference type="Proteomes" id="UP000183471"/>
    </source>
</evidence>
<feature type="transmembrane region" description="Helical" evidence="1">
    <location>
        <begin position="46"/>
        <end position="70"/>
    </location>
</feature>
<dbReference type="InterPro" id="IPR005330">
    <property type="entry name" value="MHYT_dom"/>
</dbReference>
<feature type="domain" description="MHYT" evidence="4">
    <location>
        <begin position="5"/>
        <end position="200"/>
    </location>
</feature>
<dbReference type="PROSITE" id="PS50924">
    <property type="entry name" value="MHYT"/>
    <property type="match status" value="1"/>
</dbReference>
<protein>
    <submittedName>
        <fullName evidence="5">Diguanylate cyclase/phosphodiesterase</fullName>
    </submittedName>
</protein>
<feature type="transmembrane region" description="Helical" evidence="1">
    <location>
        <begin position="76"/>
        <end position="97"/>
    </location>
</feature>
<dbReference type="InterPro" id="IPR000160">
    <property type="entry name" value="GGDEF_dom"/>
</dbReference>
<feature type="transmembrane region" description="Helical" evidence="1">
    <location>
        <begin position="213"/>
        <end position="234"/>
    </location>
</feature>
<evidence type="ECO:0000256" key="1">
    <source>
        <dbReference type="PROSITE-ProRule" id="PRU00244"/>
    </source>
</evidence>
<dbReference type="InterPro" id="IPR035919">
    <property type="entry name" value="EAL_sf"/>
</dbReference>
<keyword evidence="1" id="KW-0472">Membrane</keyword>
<dbReference type="SUPFAM" id="SSF55073">
    <property type="entry name" value="Nucleotide cyclase"/>
    <property type="match status" value="1"/>
</dbReference>
<gene>
    <name evidence="5" type="ORF">SAMN05216402_1900</name>
</gene>
<dbReference type="InterPro" id="IPR001633">
    <property type="entry name" value="EAL_dom"/>
</dbReference>
<dbReference type="SMART" id="SM00267">
    <property type="entry name" value="GGDEF"/>
    <property type="match status" value="1"/>
</dbReference>
<dbReference type="Gene3D" id="3.30.70.270">
    <property type="match status" value="1"/>
</dbReference>
<dbReference type="InterPro" id="IPR043128">
    <property type="entry name" value="Rev_trsase/Diguanyl_cyclase"/>
</dbReference>
<evidence type="ECO:0000259" key="3">
    <source>
        <dbReference type="PROSITE" id="PS50887"/>
    </source>
</evidence>
<keyword evidence="1" id="KW-0812">Transmembrane</keyword>
<dbReference type="PANTHER" id="PTHR44757">
    <property type="entry name" value="DIGUANYLATE CYCLASE DGCP"/>
    <property type="match status" value="1"/>
</dbReference>
<dbReference type="SUPFAM" id="SSF141868">
    <property type="entry name" value="EAL domain-like"/>
    <property type="match status" value="1"/>
</dbReference>
<dbReference type="CDD" id="cd01948">
    <property type="entry name" value="EAL"/>
    <property type="match status" value="1"/>
</dbReference>
<feature type="transmembrane region" description="Helical" evidence="1">
    <location>
        <begin position="104"/>
        <end position="121"/>
    </location>
</feature>
<evidence type="ECO:0000313" key="5">
    <source>
        <dbReference type="EMBL" id="SDQ69630.1"/>
    </source>
</evidence>
<name>A0ABY0TE82_9PROT</name>
<feature type="domain" description="GGDEF" evidence="3">
    <location>
        <begin position="289"/>
        <end position="422"/>
    </location>
</feature>
<dbReference type="PROSITE" id="PS50887">
    <property type="entry name" value="GGDEF"/>
    <property type="match status" value="1"/>
</dbReference>
<dbReference type="CDD" id="cd01949">
    <property type="entry name" value="GGDEF"/>
    <property type="match status" value="1"/>
</dbReference>
<keyword evidence="1" id="KW-1133">Transmembrane helix</keyword>
<dbReference type="Pfam" id="PF00990">
    <property type="entry name" value="GGDEF"/>
    <property type="match status" value="1"/>
</dbReference>
<dbReference type="SMART" id="SM00052">
    <property type="entry name" value="EAL"/>
    <property type="match status" value="1"/>
</dbReference>
<dbReference type="Pfam" id="PF03707">
    <property type="entry name" value="MHYT"/>
    <property type="match status" value="3"/>
</dbReference>
<dbReference type="Proteomes" id="UP000183471">
    <property type="component" value="Unassembled WGS sequence"/>
</dbReference>
<keyword evidence="6" id="KW-1185">Reference proteome</keyword>
<sequence length="700" mass="77347">MHSTYDYWLVALSLVVATLASYTALDLSGHISVLTRPRLRHAWLAGGAAAMGIGIWSMHFIGMLAFSLPVPLGYDFVTTGCSLVIAMLLSYSVLYVVTQTKLTLLRLITGGTLMGFGISSMHYTGMAAMEMHPTIHYDPMLFVTSIVIAIAAANAALWIAYKLSDADQTHLIAKRIGAAFLMGIAITGMHYTGMAAAHFPHGSVSGAANDIDSQWLATTIILLTFATLIVTLMLSRFDARTNVLIGSVSQLNGQIVRLATFDTLTNLPNRWTLMERMEQAIHASRHHQKMFAILFMDLDGFKIINDSLGHSAGDEILKAFAQRLLHCVRGGDTVARLGGDEFVVLLENLASPDDAAEMAESVLSRMRQGLWADSQPLQVMPSIGISLFPQDGETVEALLKNADAAMYEAKRGGRSTYRFFEASMNEAATRTLQIQHALHEALKADYFSLCFQPKFRGDNSELTGAEVLLRLRHPELGPLLPMEFIPIAERSGQIVQIGYWVVRETCRQIRRWRENGLPAVKVAINLSPRQLEQSDLVARMLDIVRSEQVPCEQIMFEITETVAMQDAPKTTNMIREFQENNFEIAIDDFGTGYSSLAYLQRFRAKQLKIDRFFTNGLDEYGREGSAIVSAIIKLAHSLEMDVVAEGVETASQLEKLKGMMCDEMQGFLLGKPLAVEEFSALLHGHKGGSLLMFKKHRASA</sequence>
<comment type="caution">
    <text evidence="5">The sequence shown here is derived from an EMBL/GenBank/DDBJ whole genome shotgun (WGS) entry which is preliminary data.</text>
</comment>
<dbReference type="RefSeq" id="WP_074632084.1">
    <property type="nucleotide sequence ID" value="NZ_FNKY01000001.1"/>
</dbReference>
<organism evidence="5 6">
    <name type="scientific">Nitrosospira multiformis</name>
    <dbReference type="NCBI Taxonomy" id="1231"/>
    <lineage>
        <taxon>Bacteria</taxon>
        <taxon>Pseudomonadati</taxon>
        <taxon>Pseudomonadota</taxon>
        <taxon>Betaproteobacteria</taxon>
        <taxon>Nitrosomonadales</taxon>
        <taxon>Nitrosomonadaceae</taxon>
        <taxon>Nitrosospira</taxon>
    </lineage>
</organism>
<dbReference type="InterPro" id="IPR029787">
    <property type="entry name" value="Nucleotide_cyclase"/>
</dbReference>
<evidence type="ECO:0000259" key="4">
    <source>
        <dbReference type="PROSITE" id="PS50924"/>
    </source>
</evidence>
<dbReference type="NCBIfam" id="TIGR00254">
    <property type="entry name" value="GGDEF"/>
    <property type="match status" value="1"/>
</dbReference>